<protein>
    <submittedName>
        <fullName evidence="7">DNA-binding transcriptional LysR family regulator</fullName>
    </submittedName>
</protein>
<dbReference type="Gene3D" id="1.10.10.10">
    <property type="entry name" value="Winged helix-like DNA-binding domain superfamily/Winged helix DNA-binding domain"/>
    <property type="match status" value="1"/>
</dbReference>
<comment type="caution">
    <text evidence="7">The sequence shown here is derived from an EMBL/GenBank/DDBJ whole genome shotgun (WGS) entry which is preliminary data.</text>
</comment>
<dbReference type="PANTHER" id="PTHR30346:SF29">
    <property type="entry name" value="LYSR SUBSTRATE-BINDING"/>
    <property type="match status" value="1"/>
</dbReference>
<evidence type="ECO:0000259" key="6">
    <source>
        <dbReference type="PROSITE" id="PS50931"/>
    </source>
</evidence>
<keyword evidence="2" id="KW-0805">Transcription regulation</keyword>
<dbReference type="Pfam" id="PF03466">
    <property type="entry name" value="LysR_substrate"/>
    <property type="match status" value="1"/>
</dbReference>
<dbReference type="PANTHER" id="PTHR30346">
    <property type="entry name" value="TRANSCRIPTIONAL DUAL REGULATOR HCAR-RELATED"/>
    <property type="match status" value="1"/>
</dbReference>
<evidence type="ECO:0000313" key="7">
    <source>
        <dbReference type="EMBL" id="MBB4961026.1"/>
    </source>
</evidence>
<evidence type="ECO:0000256" key="2">
    <source>
        <dbReference type="ARBA" id="ARBA00023015"/>
    </source>
</evidence>
<comment type="similarity">
    <text evidence="1">Belongs to the LysR transcriptional regulatory family.</text>
</comment>
<keyword evidence="8" id="KW-1185">Reference proteome</keyword>
<dbReference type="Pfam" id="PF00126">
    <property type="entry name" value="HTH_1"/>
    <property type="match status" value="1"/>
</dbReference>
<name>A0A7W7SUC7_9ACTN</name>
<gene>
    <name evidence="7" type="ORF">FHR38_004759</name>
</gene>
<dbReference type="GO" id="GO:0032993">
    <property type="term" value="C:protein-DNA complex"/>
    <property type="evidence" value="ECO:0007669"/>
    <property type="project" value="TreeGrafter"/>
</dbReference>
<dbReference type="GO" id="GO:0003677">
    <property type="term" value="F:DNA binding"/>
    <property type="evidence" value="ECO:0007669"/>
    <property type="project" value="UniProtKB-KW"/>
</dbReference>
<evidence type="ECO:0000313" key="8">
    <source>
        <dbReference type="Proteomes" id="UP000578819"/>
    </source>
</evidence>
<dbReference type="CDD" id="cd05466">
    <property type="entry name" value="PBP2_LTTR_substrate"/>
    <property type="match status" value="1"/>
</dbReference>
<dbReference type="InterPro" id="IPR036390">
    <property type="entry name" value="WH_DNA-bd_sf"/>
</dbReference>
<evidence type="ECO:0000256" key="1">
    <source>
        <dbReference type="ARBA" id="ARBA00009437"/>
    </source>
</evidence>
<dbReference type="SUPFAM" id="SSF53850">
    <property type="entry name" value="Periplasmic binding protein-like II"/>
    <property type="match status" value="1"/>
</dbReference>
<dbReference type="RefSeq" id="WP_184536697.1">
    <property type="nucleotide sequence ID" value="NZ_JACHJW010000001.1"/>
</dbReference>
<dbReference type="EMBL" id="JACHJW010000001">
    <property type="protein sequence ID" value="MBB4961026.1"/>
    <property type="molecule type" value="Genomic_DNA"/>
</dbReference>
<keyword evidence="3 7" id="KW-0238">DNA-binding</keyword>
<dbReference type="SUPFAM" id="SSF46785">
    <property type="entry name" value="Winged helix' DNA-binding domain"/>
    <property type="match status" value="1"/>
</dbReference>
<feature type="region of interest" description="Disordered" evidence="5">
    <location>
        <begin position="311"/>
        <end position="333"/>
    </location>
</feature>
<feature type="compositionally biased region" description="Basic and acidic residues" evidence="5">
    <location>
        <begin position="1"/>
        <end position="16"/>
    </location>
</feature>
<dbReference type="PRINTS" id="PR00039">
    <property type="entry name" value="HTHLYSR"/>
</dbReference>
<organism evidence="7 8">
    <name type="scientific">Micromonospora polyrhachis</name>
    <dbReference type="NCBI Taxonomy" id="1282883"/>
    <lineage>
        <taxon>Bacteria</taxon>
        <taxon>Bacillati</taxon>
        <taxon>Actinomycetota</taxon>
        <taxon>Actinomycetes</taxon>
        <taxon>Micromonosporales</taxon>
        <taxon>Micromonosporaceae</taxon>
        <taxon>Micromonospora</taxon>
    </lineage>
</organism>
<dbReference type="Proteomes" id="UP000578819">
    <property type="component" value="Unassembled WGS sequence"/>
</dbReference>
<keyword evidence="4" id="KW-0804">Transcription</keyword>
<dbReference type="Gene3D" id="3.40.190.10">
    <property type="entry name" value="Periplasmic binding protein-like II"/>
    <property type="match status" value="2"/>
</dbReference>
<evidence type="ECO:0000256" key="5">
    <source>
        <dbReference type="SAM" id="MobiDB-lite"/>
    </source>
</evidence>
<feature type="region of interest" description="Disordered" evidence="5">
    <location>
        <begin position="1"/>
        <end position="22"/>
    </location>
</feature>
<dbReference type="AlphaFoldDB" id="A0A7W7SUC7"/>
<sequence length="333" mass="36536">MPDEPRASRRASERHQGARPAGDALKITVAQLRAFVAAVDYRGFGRAATALRATQPAVSHAVTSLERLLGAPVLRRHPDVIPTLLGHQLLPHARTILTSLKAMAVVAENHVDRHTEVVRLAAPATACQAMVPGWVASWREYLPEITVKVFEADDSEMMPWLEEDIVDAAVLINPDPWPDGGVVVMRDAYEAVVHKDHPYAGEPAISIHDLLDDPVVVSTGGCYGDVMRICREADRNFRPAHRVRELRALLGMVADHVGVTILPSLGRPLLTPHLTMVPLEPVVRRTLVFTGPTGRPWNPVVTVLRDHLARQPAPDWHGSDSMPANRAEPEPSR</sequence>
<dbReference type="InterPro" id="IPR036388">
    <property type="entry name" value="WH-like_DNA-bd_sf"/>
</dbReference>
<dbReference type="InterPro" id="IPR005119">
    <property type="entry name" value="LysR_subst-bd"/>
</dbReference>
<dbReference type="PROSITE" id="PS50931">
    <property type="entry name" value="HTH_LYSR"/>
    <property type="match status" value="1"/>
</dbReference>
<feature type="domain" description="HTH lysR-type" evidence="6">
    <location>
        <begin position="27"/>
        <end position="83"/>
    </location>
</feature>
<dbReference type="GO" id="GO:0003700">
    <property type="term" value="F:DNA-binding transcription factor activity"/>
    <property type="evidence" value="ECO:0007669"/>
    <property type="project" value="InterPro"/>
</dbReference>
<reference evidence="7 8" key="1">
    <citation type="submission" date="2020-08" db="EMBL/GenBank/DDBJ databases">
        <title>Sequencing the genomes of 1000 actinobacteria strains.</title>
        <authorList>
            <person name="Klenk H.-P."/>
        </authorList>
    </citation>
    <scope>NUCLEOTIDE SEQUENCE [LARGE SCALE GENOMIC DNA]</scope>
    <source>
        <strain evidence="7 8">DSM 45886</strain>
    </source>
</reference>
<proteinExistence type="inferred from homology"/>
<accession>A0A7W7SUC7</accession>
<evidence type="ECO:0000256" key="3">
    <source>
        <dbReference type="ARBA" id="ARBA00023125"/>
    </source>
</evidence>
<dbReference type="InterPro" id="IPR000847">
    <property type="entry name" value="LysR_HTH_N"/>
</dbReference>
<evidence type="ECO:0000256" key="4">
    <source>
        <dbReference type="ARBA" id="ARBA00023163"/>
    </source>
</evidence>